<evidence type="ECO:0000313" key="3">
    <source>
        <dbReference type="Proteomes" id="UP000740413"/>
    </source>
</evidence>
<dbReference type="Gene3D" id="2.60.120.560">
    <property type="entry name" value="Exo-inulinase, domain 1"/>
    <property type="match status" value="1"/>
</dbReference>
<evidence type="ECO:0000313" key="2">
    <source>
        <dbReference type="EMBL" id="MBT2160502.1"/>
    </source>
</evidence>
<gene>
    <name evidence="2" type="ORF">HW347_04445</name>
</gene>
<feature type="domain" description="3-keto-alpha-glucoside-1,2-lyase/3-keto-2-hydroxy-glucal hydratase" evidence="1">
    <location>
        <begin position="44"/>
        <end position="249"/>
    </location>
</feature>
<dbReference type="Pfam" id="PF06439">
    <property type="entry name" value="3keto-disac_hyd"/>
    <property type="match status" value="1"/>
</dbReference>
<sequence>MKNLVLIIFMAMVAFSCKDKAEKNQKEMESERVAEAEAEKPPAEWTVLFDGSSFDGWKEYNKEGVSDNWKLEDGAMVFYPPTEREEGEAFNLVTEKEYTDFILSLEWKISEGGNSGVFWGVNETPELSEAYQTGPEVQVLDNEKHPDAKNGTTHQAGSLYDMIAPSEDVTKPVGEWNTMVITINHKEQKGSISLNGTDVVDFPVGNEMWNVMVSKSKFADWDHFGKFTTGKIGMQDHGNMVSFRDIKIKEL</sequence>
<proteinExistence type="predicted"/>
<dbReference type="EMBL" id="JACATN010000001">
    <property type="protein sequence ID" value="MBT2160502.1"/>
    <property type="molecule type" value="Genomic_DNA"/>
</dbReference>
<dbReference type="InterPro" id="IPR010496">
    <property type="entry name" value="AL/BT2_dom"/>
</dbReference>
<dbReference type="Proteomes" id="UP000740413">
    <property type="component" value="Unassembled WGS sequence"/>
</dbReference>
<dbReference type="RefSeq" id="WP_214610705.1">
    <property type="nucleotide sequence ID" value="NZ_JACATN010000001.1"/>
</dbReference>
<accession>A0ABS5WAT6</accession>
<comment type="caution">
    <text evidence="2">The sequence shown here is derived from an EMBL/GenBank/DDBJ whole genome shotgun (WGS) entry which is preliminary data.</text>
</comment>
<name>A0ABS5WAT6_9FLAO</name>
<organism evidence="2 3">
    <name type="scientific">Zobellia barbeyronii</name>
    <dbReference type="NCBI Taxonomy" id="2748009"/>
    <lineage>
        <taxon>Bacteria</taxon>
        <taxon>Pseudomonadati</taxon>
        <taxon>Bacteroidota</taxon>
        <taxon>Flavobacteriia</taxon>
        <taxon>Flavobacteriales</taxon>
        <taxon>Flavobacteriaceae</taxon>
        <taxon>Zobellia</taxon>
    </lineage>
</organism>
<reference evidence="3" key="1">
    <citation type="submission" date="2023-07" db="EMBL/GenBank/DDBJ databases">
        <title>Zobellia barbeyronii sp. nov., a new marine flavobacterium, isolated from green and red algae.</title>
        <authorList>
            <person name="Nedashkovskaya O.I."/>
            <person name="Otstavnykh N."/>
            <person name="Zhukova N."/>
            <person name="Guzev K."/>
            <person name="Chausova V."/>
            <person name="Tekutyeva L."/>
            <person name="Mikhailov V."/>
            <person name="Isaeva M."/>
        </authorList>
    </citation>
    <scope>NUCLEOTIDE SEQUENCE [LARGE SCALE GENOMIC DNA]</scope>
    <source>
        <strain evidence="3">KMM 6746</strain>
    </source>
</reference>
<dbReference type="PROSITE" id="PS51257">
    <property type="entry name" value="PROKAR_LIPOPROTEIN"/>
    <property type="match status" value="1"/>
</dbReference>
<evidence type="ECO:0000259" key="1">
    <source>
        <dbReference type="Pfam" id="PF06439"/>
    </source>
</evidence>
<protein>
    <submittedName>
        <fullName evidence="2">DUF1080 domain-containing protein</fullName>
    </submittedName>
</protein>
<keyword evidence="3" id="KW-1185">Reference proteome</keyword>